<evidence type="ECO:0000259" key="2">
    <source>
        <dbReference type="Pfam" id="PF00892"/>
    </source>
</evidence>
<feature type="transmembrane region" description="Helical" evidence="1">
    <location>
        <begin position="220"/>
        <end position="245"/>
    </location>
</feature>
<keyword evidence="1" id="KW-1133">Transmembrane helix</keyword>
<evidence type="ECO:0000256" key="1">
    <source>
        <dbReference type="SAM" id="Phobius"/>
    </source>
</evidence>
<dbReference type="InterPro" id="IPR037185">
    <property type="entry name" value="EmrE-like"/>
</dbReference>
<dbReference type="GO" id="GO:0016020">
    <property type="term" value="C:membrane"/>
    <property type="evidence" value="ECO:0007669"/>
    <property type="project" value="InterPro"/>
</dbReference>
<keyword evidence="1" id="KW-0472">Membrane</keyword>
<keyword evidence="1" id="KW-0812">Transmembrane</keyword>
<feature type="transmembrane region" description="Helical" evidence="1">
    <location>
        <begin position="6"/>
        <end position="25"/>
    </location>
</feature>
<name>A0A2M7BS38_9BACT</name>
<feature type="transmembrane region" description="Helical" evidence="1">
    <location>
        <begin position="93"/>
        <end position="112"/>
    </location>
</feature>
<feature type="transmembrane region" description="Helical" evidence="1">
    <location>
        <begin position="118"/>
        <end position="136"/>
    </location>
</feature>
<dbReference type="Proteomes" id="UP000230119">
    <property type="component" value="Unassembled WGS sequence"/>
</dbReference>
<dbReference type="PANTHER" id="PTHR22911:SF137">
    <property type="entry name" value="SOLUTE CARRIER FAMILY 35 MEMBER G2-RELATED"/>
    <property type="match status" value="1"/>
</dbReference>
<feature type="transmembrane region" description="Helical" evidence="1">
    <location>
        <begin position="277"/>
        <end position="295"/>
    </location>
</feature>
<feature type="transmembrane region" description="Helical" evidence="1">
    <location>
        <begin position="172"/>
        <end position="194"/>
    </location>
</feature>
<dbReference type="EMBL" id="PEVA01000147">
    <property type="protein sequence ID" value="PIV08304.1"/>
    <property type="molecule type" value="Genomic_DNA"/>
</dbReference>
<reference evidence="4" key="1">
    <citation type="submission" date="2017-09" db="EMBL/GenBank/DDBJ databases">
        <title>Depth-based differentiation of microbial function through sediment-hosted aquifers and enrichment of novel symbionts in the deep terrestrial subsurface.</title>
        <authorList>
            <person name="Probst A.J."/>
            <person name="Ladd B."/>
            <person name="Jarett J.K."/>
            <person name="Geller-Mcgrath D.E."/>
            <person name="Sieber C.M.K."/>
            <person name="Emerson J.B."/>
            <person name="Anantharaman K."/>
            <person name="Thomas B.C."/>
            <person name="Malmstrom R."/>
            <person name="Stieglmeier M."/>
            <person name="Klingl A."/>
            <person name="Woyke T."/>
            <person name="Ryan C.M."/>
            <person name="Banfield J.F."/>
        </authorList>
    </citation>
    <scope>NUCLEOTIDE SEQUENCE [LARGE SCALE GENOMIC DNA]</scope>
</reference>
<accession>A0A2M7BS38</accession>
<gene>
    <name evidence="3" type="ORF">COS52_03480</name>
</gene>
<dbReference type="Pfam" id="PF00892">
    <property type="entry name" value="EamA"/>
    <property type="match status" value="1"/>
</dbReference>
<feature type="transmembrane region" description="Helical" evidence="1">
    <location>
        <begin position="32"/>
        <end position="54"/>
    </location>
</feature>
<feature type="transmembrane region" description="Helical" evidence="1">
    <location>
        <begin position="251"/>
        <end position="268"/>
    </location>
</feature>
<evidence type="ECO:0000313" key="3">
    <source>
        <dbReference type="EMBL" id="PIV08304.1"/>
    </source>
</evidence>
<feature type="transmembrane region" description="Helical" evidence="1">
    <location>
        <begin position="60"/>
        <end position="81"/>
    </location>
</feature>
<dbReference type="InterPro" id="IPR000620">
    <property type="entry name" value="EamA_dom"/>
</dbReference>
<comment type="caution">
    <text evidence="3">The sequence shown here is derived from an EMBL/GenBank/DDBJ whole genome shotgun (WGS) entry which is preliminary data.</text>
</comment>
<feature type="domain" description="EamA" evidence="2">
    <location>
        <begin position="2"/>
        <end position="135"/>
    </location>
</feature>
<organism evidence="3 4">
    <name type="scientific">Candidatus Roizmanbacteria bacterium CG03_land_8_20_14_0_80_39_12</name>
    <dbReference type="NCBI Taxonomy" id="1974847"/>
    <lineage>
        <taxon>Bacteria</taxon>
        <taxon>Candidatus Roizmaniibacteriota</taxon>
    </lineage>
</organism>
<proteinExistence type="predicted"/>
<dbReference type="AlphaFoldDB" id="A0A2M7BS38"/>
<protein>
    <recommendedName>
        <fullName evidence="2">EamA domain-containing protein</fullName>
    </recommendedName>
</protein>
<sequence length="296" mass="32298">MSWVSASIFATLLFSFCVLFDKYIGTSKIKSVYSFAILINVAYLPFVLITAYLLRSTFSLSISVFYSFLAGSAWFVMWIFYWNALKNGEPSRVAALFFTTPIYAAIIGIFFLHESLTVIKWVGLLIIVAGATLASLDGKSQKEERKLAYLFALLAALFSAIGNAFSKHAMVGLPPLMVNCIAYFSTIPFYLFLLKGKGVFAEVKNTLLNKKMVFQFGVRGFLGFGAIMLNMTAMGLGIVSLVTAIGGSQPILILILSLIASALFPHVIHEELGRKAILPKLAALILTVAGVIIISV</sequence>
<dbReference type="PANTHER" id="PTHR22911">
    <property type="entry name" value="ACYL-MALONYL CONDENSING ENZYME-RELATED"/>
    <property type="match status" value="1"/>
</dbReference>
<dbReference type="SUPFAM" id="SSF103481">
    <property type="entry name" value="Multidrug resistance efflux transporter EmrE"/>
    <property type="match status" value="1"/>
</dbReference>
<evidence type="ECO:0000313" key="4">
    <source>
        <dbReference type="Proteomes" id="UP000230119"/>
    </source>
</evidence>
<feature type="transmembrane region" description="Helical" evidence="1">
    <location>
        <begin position="148"/>
        <end position="166"/>
    </location>
</feature>